<dbReference type="PROSITE" id="PS51123">
    <property type="entry name" value="OMPA_2"/>
    <property type="match status" value="1"/>
</dbReference>
<dbReference type="CDD" id="cd07185">
    <property type="entry name" value="OmpA_C-like"/>
    <property type="match status" value="1"/>
</dbReference>
<comment type="subcellular location">
    <subcellularLocation>
        <location evidence="1">Cell outer membrane</location>
        <topology evidence="1">Multi-pass membrane protein</topology>
    </subcellularLocation>
</comment>
<dbReference type="RefSeq" id="WP_093365332.1">
    <property type="nucleotide sequence ID" value="NZ_FOZZ01000005.1"/>
</dbReference>
<evidence type="ECO:0000256" key="5">
    <source>
        <dbReference type="ARBA" id="ARBA00023065"/>
    </source>
</evidence>
<dbReference type="InterPro" id="IPR011250">
    <property type="entry name" value="OMP/PagP_B-barrel"/>
</dbReference>
<keyword evidence="3" id="KW-1134">Transmembrane beta strand</keyword>
<dbReference type="Proteomes" id="UP000198785">
    <property type="component" value="Unassembled WGS sequence"/>
</dbReference>
<dbReference type="SUPFAM" id="SSF103088">
    <property type="entry name" value="OmpA-like"/>
    <property type="match status" value="1"/>
</dbReference>
<dbReference type="InterPro" id="IPR036737">
    <property type="entry name" value="OmpA-like_sf"/>
</dbReference>
<accession>A0A1I6T0F2</accession>
<dbReference type="PRINTS" id="PR01021">
    <property type="entry name" value="OMPADOMAIN"/>
</dbReference>
<evidence type="ECO:0000256" key="3">
    <source>
        <dbReference type="ARBA" id="ARBA00022452"/>
    </source>
</evidence>
<evidence type="ECO:0000256" key="6">
    <source>
        <dbReference type="ARBA" id="ARBA00023114"/>
    </source>
</evidence>
<dbReference type="GO" id="GO:0046930">
    <property type="term" value="C:pore complex"/>
    <property type="evidence" value="ECO:0007669"/>
    <property type="project" value="UniProtKB-KW"/>
</dbReference>
<evidence type="ECO:0000256" key="9">
    <source>
        <dbReference type="PROSITE-ProRule" id="PRU00473"/>
    </source>
</evidence>
<dbReference type="Pfam" id="PF00691">
    <property type="entry name" value="OmpA"/>
    <property type="match status" value="1"/>
</dbReference>
<dbReference type="STRING" id="683125.SAMN05660206_105189"/>
<evidence type="ECO:0000256" key="1">
    <source>
        <dbReference type="ARBA" id="ARBA00004571"/>
    </source>
</evidence>
<feature type="domain" description="OmpA-like" evidence="11">
    <location>
        <begin position="469"/>
        <end position="587"/>
    </location>
</feature>
<keyword evidence="4" id="KW-0812">Transmembrane</keyword>
<dbReference type="GO" id="GO:0009279">
    <property type="term" value="C:cell outer membrane"/>
    <property type="evidence" value="ECO:0007669"/>
    <property type="project" value="UniProtKB-SubCell"/>
</dbReference>
<proteinExistence type="predicted"/>
<dbReference type="InterPro" id="IPR006664">
    <property type="entry name" value="OMP_bac"/>
</dbReference>
<feature type="signal peptide" evidence="10">
    <location>
        <begin position="1"/>
        <end position="19"/>
    </location>
</feature>
<keyword evidence="13" id="KW-1185">Reference proteome</keyword>
<dbReference type="InterPro" id="IPR050330">
    <property type="entry name" value="Bact_OuterMem_StrucFunc"/>
</dbReference>
<protein>
    <submittedName>
        <fullName evidence="12">OmpA family protein</fullName>
    </submittedName>
</protein>
<dbReference type="EMBL" id="FOZZ01000005">
    <property type="protein sequence ID" value="SFS82765.1"/>
    <property type="molecule type" value="Genomic_DNA"/>
</dbReference>
<keyword evidence="7 9" id="KW-0472">Membrane</keyword>
<keyword evidence="5" id="KW-0406">Ion transport</keyword>
<evidence type="ECO:0000256" key="4">
    <source>
        <dbReference type="ARBA" id="ARBA00022692"/>
    </source>
</evidence>
<keyword evidence="2" id="KW-0813">Transport</keyword>
<gene>
    <name evidence="12" type="ORF">SAMN05660206_105189</name>
</gene>
<dbReference type="OrthoDB" id="9809364at2"/>
<dbReference type="InterPro" id="IPR006665">
    <property type="entry name" value="OmpA-like"/>
</dbReference>
<evidence type="ECO:0000256" key="2">
    <source>
        <dbReference type="ARBA" id="ARBA00022448"/>
    </source>
</evidence>
<evidence type="ECO:0000256" key="8">
    <source>
        <dbReference type="ARBA" id="ARBA00023237"/>
    </source>
</evidence>
<evidence type="ECO:0000313" key="13">
    <source>
        <dbReference type="Proteomes" id="UP000198785"/>
    </source>
</evidence>
<reference evidence="12 13" key="1">
    <citation type="submission" date="2016-10" db="EMBL/GenBank/DDBJ databases">
        <authorList>
            <person name="de Groot N.N."/>
        </authorList>
    </citation>
    <scope>NUCLEOTIDE SEQUENCE [LARGE SCALE GENOMIC DNA]</scope>
    <source>
        <strain evidence="12 13">DSM 22789</strain>
    </source>
</reference>
<feature type="chain" id="PRO_5011762825" evidence="10">
    <location>
        <begin position="20"/>
        <end position="587"/>
    </location>
</feature>
<name>A0A1I6T0F2_9SPHI</name>
<evidence type="ECO:0000256" key="7">
    <source>
        <dbReference type="ARBA" id="ARBA00023136"/>
    </source>
</evidence>
<dbReference type="Gene3D" id="3.30.1330.60">
    <property type="entry name" value="OmpA-like domain"/>
    <property type="match status" value="1"/>
</dbReference>
<evidence type="ECO:0000256" key="10">
    <source>
        <dbReference type="SAM" id="SignalP"/>
    </source>
</evidence>
<dbReference type="GO" id="GO:0006811">
    <property type="term" value="P:monoatomic ion transport"/>
    <property type="evidence" value="ECO:0007669"/>
    <property type="project" value="UniProtKB-KW"/>
</dbReference>
<dbReference type="PANTHER" id="PTHR30329:SF21">
    <property type="entry name" value="LIPOPROTEIN YIAD-RELATED"/>
    <property type="match status" value="1"/>
</dbReference>
<dbReference type="PANTHER" id="PTHR30329">
    <property type="entry name" value="STATOR ELEMENT OF FLAGELLAR MOTOR COMPLEX"/>
    <property type="match status" value="1"/>
</dbReference>
<dbReference type="AlphaFoldDB" id="A0A1I6T0F2"/>
<keyword evidence="6" id="KW-0626">Porin</keyword>
<dbReference type="SUPFAM" id="SSF56925">
    <property type="entry name" value="OMPA-like"/>
    <property type="match status" value="1"/>
</dbReference>
<keyword evidence="10" id="KW-0732">Signal</keyword>
<keyword evidence="8" id="KW-0998">Cell outer membrane</keyword>
<sequence>MKRILLSMLFLTLSLLGWAQVKESGDLQIGGFGGASFPMGTYKSIGETKTGYFGGLFVDKYFKGNRFGLGLDARYLTHSILQDDSVFFANGFIATDYVNAPKFKHWAFTLGPSYKIHSGNFHVEAYLRGGILMQTFPQYERTLSFSDAMGGMTHIPIKRTINDATNKANAWVGLGGLRFNYSISPNLAVFLQADYMQSFGTKFGGKPSEFYIEERESAGMGAVIDEKTEIREWSQYYSDVFVQKKTPYKSLNVGAGIKYVFGKKPVKEPVYQMPIEQEVPQRKAMPKAIQIVVKDKQTGLALSGVTVSIESSVYNTKENSNAQGEITRITDAQAAVYTIVGEKNGIKTDVLTLTEADFAGNDAVIYREIFHDDPRFTLIGETVDCETNTAVSNIATVLTQTENKQNMSQTSDVEGKFIYQLDQGADYSIVANQAGRYSQTELVSTKGLDRSKTLYVTLKLGVCHLVEGGNWVLKNIHYDFDKWNIRPDAAIILDNVVSVLKQNPTLRIELSSHTDSRGNDSYNMQLSQRRAESAVEYLVKSGIDRSRLVAKGYGESRLLNNCGNGINCSEEQHQENRRTEIKVLNYK</sequence>
<organism evidence="12 13">
    <name type="scientific">Sphingobacterium wenxiniae</name>
    <dbReference type="NCBI Taxonomy" id="683125"/>
    <lineage>
        <taxon>Bacteria</taxon>
        <taxon>Pseudomonadati</taxon>
        <taxon>Bacteroidota</taxon>
        <taxon>Sphingobacteriia</taxon>
        <taxon>Sphingobacteriales</taxon>
        <taxon>Sphingobacteriaceae</taxon>
        <taxon>Sphingobacterium</taxon>
    </lineage>
</organism>
<evidence type="ECO:0000313" key="12">
    <source>
        <dbReference type="EMBL" id="SFS82765.1"/>
    </source>
</evidence>
<evidence type="ECO:0000259" key="11">
    <source>
        <dbReference type="PROSITE" id="PS51123"/>
    </source>
</evidence>
<dbReference type="GO" id="GO:0015288">
    <property type="term" value="F:porin activity"/>
    <property type="evidence" value="ECO:0007669"/>
    <property type="project" value="UniProtKB-KW"/>
</dbReference>